<proteinExistence type="inferred from homology"/>
<sequence length="270" mass="30150">MLLEKDENKIPRFSFRPFKIIENIQIASNTFLLVVESANSLDHFSAKPFNFFNIWVPRVDEIPLSIAYQNGKRLFFLYKLRGLGTKTLAQQKVGSFIGIKGPLGRGFEPKRGEKWLIVAGGIGIAPIPMLIKRALELDAKLDIFWGVRVSTEFFDIAKIFGLPSKAWSIVRVSEDCMADFCGLVIDAIRSVNVDKYDGIIAIGPQEMLKTFCKQYGEGRENTYVSLETIVKCGMGICGSCYIRESEKLLCVDGPVFRCSEVAKQLEGASA</sequence>
<keyword evidence="9 12" id="KW-0411">Iron-sulfur</keyword>
<gene>
    <name evidence="14" type="ORF">ENO26_03830</name>
</gene>
<dbReference type="PIRSF" id="PIRSF006816">
    <property type="entry name" value="Cyc3_hyd_g"/>
    <property type="match status" value="1"/>
</dbReference>
<keyword evidence="7" id="KW-0249">Electron transport</keyword>
<dbReference type="GO" id="GO:0050660">
    <property type="term" value="F:flavin adenine dinucleotide binding"/>
    <property type="evidence" value="ECO:0007669"/>
    <property type="project" value="InterPro"/>
</dbReference>
<evidence type="ECO:0000256" key="12">
    <source>
        <dbReference type="PIRSR" id="PIRSR006816-2"/>
    </source>
</evidence>
<evidence type="ECO:0000256" key="3">
    <source>
        <dbReference type="ARBA" id="ARBA00022630"/>
    </source>
</evidence>
<dbReference type="PANTHER" id="PTHR43513:SF3">
    <property type="entry name" value="DIHYDROOROTATE DEHYDROGENASE B (NAD(+)), ELECTRON TRANSFER SUBUNIT-RELATED"/>
    <property type="match status" value="1"/>
</dbReference>
<keyword evidence="4 12" id="KW-0001">2Fe-2S</keyword>
<evidence type="ECO:0000256" key="2">
    <source>
        <dbReference type="ARBA" id="ARBA00022448"/>
    </source>
</evidence>
<name>A0A7J2U1I2_9CREN</name>
<dbReference type="Gene3D" id="3.40.50.80">
    <property type="entry name" value="Nucleotide-binding domain of ferredoxin-NADP reductase (FNR) module"/>
    <property type="match status" value="1"/>
</dbReference>
<dbReference type="InterPro" id="IPR019480">
    <property type="entry name" value="Dihydroorotate_DH_Fe-S-bd"/>
</dbReference>
<dbReference type="Gene3D" id="2.10.240.10">
    <property type="entry name" value="Dihydroorotate dehydrogenase, electron transfer subunit"/>
    <property type="match status" value="1"/>
</dbReference>
<dbReference type="Gene3D" id="2.40.30.10">
    <property type="entry name" value="Translation factors"/>
    <property type="match status" value="1"/>
</dbReference>
<comment type="cofactor">
    <cofactor evidence="12">
        <name>[2Fe-2S] cluster</name>
        <dbReference type="ChEBI" id="CHEBI:190135"/>
    </cofactor>
    <text evidence="12">Binds 1 [2Fe-2S] cluster per subunit.</text>
</comment>
<evidence type="ECO:0000256" key="11">
    <source>
        <dbReference type="PIRSR" id="PIRSR006816-1"/>
    </source>
</evidence>
<comment type="cofactor">
    <cofactor evidence="11">
        <name>FAD</name>
        <dbReference type="ChEBI" id="CHEBI:57692"/>
    </cofactor>
    <text evidence="11">Binds 1 FAD per subunit.</text>
</comment>
<comment type="similarity">
    <text evidence="1">Belongs to the PyrK family.</text>
</comment>
<keyword evidence="5 12" id="KW-0479">Metal-binding</keyword>
<dbReference type="Pfam" id="PF10418">
    <property type="entry name" value="DHODB_Fe-S_bind"/>
    <property type="match status" value="1"/>
</dbReference>
<dbReference type="GO" id="GO:0016491">
    <property type="term" value="F:oxidoreductase activity"/>
    <property type="evidence" value="ECO:0007669"/>
    <property type="project" value="InterPro"/>
</dbReference>
<accession>A0A7J2U1I2</accession>
<dbReference type="SUPFAM" id="SSF52343">
    <property type="entry name" value="Ferredoxin reductase-like, C-terminal NADP-linked domain"/>
    <property type="match status" value="1"/>
</dbReference>
<dbReference type="InterPro" id="IPR017938">
    <property type="entry name" value="Riboflavin_synthase-like_b-brl"/>
</dbReference>
<evidence type="ECO:0000256" key="6">
    <source>
        <dbReference type="ARBA" id="ARBA00022827"/>
    </source>
</evidence>
<keyword evidence="3 11" id="KW-0285">Flavoprotein</keyword>
<dbReference type="InterPro" id="IPR050353">
    <property type="entry name" value="PyrK_electron_transfer"/>
</dbReference>
<evidence type="ECO:0000256" key="7">
    <source>
        <dbReference type="ARBA" id="ARBA00022982"/>
    </source>
</evidence>
<dbReference type="PROSITE" id="PS51384">
    <property type="entry name" value="FAD_FR"/>
    <property type="match status" value="1"/>
</dbReference>
<evidence type="ECO:0000256" key="10">
    <source>
        <dbReference type="ARBA" id="ARBA00034078"/>
    </source>
</evidence>
<dbReference type="EMBL" id="DSEU01000025">
    <property type="protein sequence ID" value="HEM66688.1"/>
    <property type="molecule type" value="Genomic_DNA"/>
</dbReference>
<keyword evidence="8 12" id="KW-0408">Iron</keyword>
<dbReference type="PROSITE" id="PS00197">
    <property type="entry name" value="2FE2S_FER_1"/>
    <property type="match status" value="1"/>
</dbReference>
<keyword evidence="2" id="KW-0813">Transport</keyword>
<dbReference type="InterPro" id="IPR017927">
    <property type="entry name" value="FAD-bd_FR_type"/>
</dbReference>
<feature type="binding site" evidence="12">
    <location>
        <position position="232"/>
    </location>
    <ligand>
        <name>[2Fe-2S] cluster</name>
        <dbReference type="ChEBI" id="CHEBI:190135"/>
    </ligand>
</feature>
<evidence type="ECO:0000256" key="8">
    <source>
        <dbReference type="ARBA" id="ARBA00023004"/>
    </source>
</evidence>
<dbReference type="AlphaFoldDB" id="A0A7J2U1I2"/>
<reference evidence="14" key="1">
    <citation type="journal article" date="2020" name="mSystems">
        <title>Genome- and Community-Level Interaction Insights into Carbon Utilization and Element Cycling Functions of Hydrothermarchaeota in Hydrothermal Sediment.</title>
        <authorList>
            <person name="Zhou Z."/>
            <person name="Liu Y."/>
            <person name="Xu W."/>
            <person name="Pan J."/>
            <person name="Luo Z.H."/>
            <person name="Li M."/>
        </authorList>
    </citation>
    <scope>NUCLEOTIDE SEQUENCE [LARGE SCALE GENOMIC DNA]</scope>
    <source>
        <strain evidence="14">SpSt-125</strain>
    </source>
</reference>
<comment type="cofactor">
    <cofactor evidence="10">
        <name>[2Fe-2S] cluster</name>
        <dbReference type="ChEBI" id="CHEBI:190135"/>
    </cofactor>
</comment>
<evidence type="ECO:0000256" key="5">
    <source>
        <dbReference type="ARBA" id="ARBA00022723"/>
    </source>
</evidence>
<feature type="domain" description="FAD-binding FR-type" evidence="13">
    <location>
        <begin position="13"/>
        <end position="109"/>
    </location>
</feature>
<dbReference type="InterPro" id="IPR037117">
    <property type="entry name" value="Dihydroorotate_DH_ele_sf"/>
</dbReference>
<evidence type="ECO:0000313" key="14">
    <source>
        <dbReference type="EMBL" id="HEM66688.1"/>
    </source>
</evidence>
<keyword evidence="6 11" id="KW-0274">FAD</keyword>
<evidence type="ECO:0000256" key="1">
    <source>
        <dbReference type="ARBA" id="ARBA00006422"/>
    </source>
</evidence>
<dbReference type="GO" id="GO:0051537">
    <property type="term" value="F:2 iron, 2 sulfur cluster binding"/>
    <property type="evidence" value="ECO:0007669"/>
    <property type="project" value="UniProtKB-KW"/>
</dbReference>
<protein>
    <recommendedName>
        <fullName evidence="13">FAD-binding FR-type domain-containing protein</fullName>
    </recommendedName>
</protein>
<dbReference type="InterPro" id="IPR012165">
    <property type="entry name" value="Cyt_c3_hydrogenase_gsu"/>
</dbReference>
<feature type="binding site" evidence="12">
    <location>
        <position position="250"/>
    </location>
    <ligand>
        <name>[2Fe-2S] cluster</name>
        <dbReference type="ChEBI" id="CHEBI:190135"/>
    </ligand>
</feature>
<evidence type="ECO:0000256" key="4">
    <source>
        <dbReference type="ARBA" id="ARBA00022714"/>
    </source>
</evidence>
<feature type="binding site" evidence="12">
    <location>
        <position position="237"/>
    </location>
    <ligand>
        <name>[2Fe-2S] cluster</name>
        <dbReference type="ChEBI" id="CHEBI:190135"/>
    </ligand>
</feature>
<dbReference type="GO" id="GO:0046872">
    <property type="term" value="F:metal ion binding"/>
    <property type="evidence" value="ECO:0007669"/>
    <property type="project" value="UniProtKB-KW"/>
</dbReference>
<dbReference type="PANTHER" id="PTHR43513">
    <property type="entry name" value="DIHYDROOROTATE DEHYDROGENASE B (NAD(+)), ELECTRON TRANSFER SUBUNIT"/>
    <property type="match status" value="1"/>
</dbReference>
<feature type="binding site" evidence="11">
    <location>
        <begin position="84"/>
        <end position="85"/>
    </location>
    <ligand>
        <name>FAD</name>
        <dbReference type="ChEBI" id="CHEBI:57692"/>
    </ligand>
</feature>
<comment type="caution">
    <text evidence="14">The sequence shown here is derived from an EMBL/GenBank/DDBJ whole genome shotgun (WGS) entry which is preliminary data.</text>
</comment>
<evidence type="ECO:0000256" key="9">
    <source>
        <dbReference type="ARBA" id="ARBA00023014"/>
    </source>
</evidence>
<evidence type="ECO:0000259" key="13">
    <source>
        <dbReference type="PROSITE" id="PS51384"/>
    </source>
</evidence>
<dbReference type="InterPro" id="IPR006058">
    <property type="entry name" value="2Fe2S_fd_BS"/>
</dbReference>
<organism evidence="14">
    <name type="scientific">Ignisphaera aggregans</name>
    <dbReference type="NCBI Taxonomy" id="334771"/>
    <lineage>
        <taxon>Archaea</taxon>
        <taxon>Thermoproteota</taxon>
        <taxon>Thermoprotei</taxon>
        <taxon>Desulfurococcales</taxon>
        <taxon>Desulfurococcaceae</taxon>
        <taxon>Ignisphaera</taxon>
    </lineage>
</organism>
<dbReference type="SUPFAM" id="SSF63380">
    <property type="entry name" value="Riboflavin synthase domain-like"/>
    <property type="match status" value="1"/>
</dbReference>
<dbReference type="GO" id="GO:0006221">
    <property type="term" value="P:pyrimidine nucleotide biosynthetic process"/>
    <property type="evidence" value="ECO:0007669"/>
    <property type="project" value="InterPro"/>
</dbReference>
<dbReference type="InterPro" id="IPR039261">
    <property type="entry name" value="FNR_nucleotide-bd"/>
</dbReference>
<feature type="binding site" evidence="12">
    <location>
        <position position="240"/>
    </location>
    <ligand>
        <name>[2Fe-2S] cluster</name>
        <dbReference type="ChEBI" id="CHEBI:190135"/>
    </ligand>
</feature>